<evidence type="ECO:0000256" key="2">
    <source>
        <dbReference type="ARBA" id="ARBA00022723"/>
    </source>
</evidence>
<dbReference type="InterPro" id="IPR050251">
    <property type="entry name" value="HpcH-HpaI_aldolase"/>
</dbReference>
<dbReference type="GO" id="GO:0016832">
    <property type="term" value="F:aldehyde-lyase activity"/>
    <property type="evidence" value="ECO:0007669"/>
    <property type="project" value="TreeGrafter"/>
</dbReference>
<dbReference type="AlphaFoldDB" id="A0A1I2XPU4"/>
<evidence type="ECO:0000259" key="4">
    <source>
        <dbReference type="Pfam" id="PF03328"/>
    </source>
</evidence>
<keyword evidence="6" id="KW-1185">Reference proteome</keyword>
<dbReference type="InterPro" id="IPR015813">
    <property type="entry name" value="Pyrv/PenolPyrv_kinase-like_dom"/>
</dbReference>
<dbReference type="Pfam" id="PF03328">
    <property type="entry name" value="HpcH_HpaI"/>
    <property type="match status" value="1"/>
</dbReference>
<gene>
    <name evidence="5" type="ORF">SAMN05192565_1611</name>
</gene>
<feature type="domain" description="HpcH/HpaI aldolase/citrate lyase" evidence="4">
    <location>
        <begin position="13"/>
        <end position="139"/>
    </location>
</feature>
<keyword evidence="3" id="KW-0456">Lyase</keyword>
<reference evidence="6" key="1">
    <citation type="submission" date="2016-10" db="EMBL/GenBank/DDBJ databases">
        <authorList>
            <person name="Varghese N."/>
            <person name="Submissions S."/>
        </authorList>
    </citation>
    <scope>NUCLEOTIDE SEQUENCE [LARGE SCALE GENOMIC DNA]</scope>
    <source>
        <strain evidence="6">Gh-105</strain>
    </source>
</reference>
<protein>
    <submittedName>
        <fullName evidence="5">4-hydroxy-2-oxoheptanedioate aldolase</fullName>
    </submittedName>
</protein>
<keyword evidence="2" id="KW-0479">Metal-binding</keyword>
<dbReference type="Gene3D" id="3.20.20.60">
    <property type="entry name" value="Phosphoenolpyruvate-binding domains"/>
    <property type="match status" value="1"/>
</dbReference>
<evidence type="ECO:0000256" key="3">
    <source>
        <dbReference type="ARBA" id="ARBA00023239"/>
    </source>
</evidence>
<proteinExistence type="inferred from homology"/>
<dbReference type="PANTHER" id="PTHR30502">
    <property type="entry name" value="2-KETO-3-DEOXY-L-RHAMNONATE ALDOLASE"/>
    <property type="match status" value="1"/>
</dbReference>
<dbReference type="InterPro" id="IPR040442">
    <property type="entry name" value="Pyrv_kinase-like_dom_sf"/>
</dbReference>
<dbReference type="GO" id="GO:0005737">
    <property type="term" value="C:cytoplasm"/>
    <property type="evidence" value="ECO:0007669"/>
    <property type="project" value="TreeGrafter"/>
</dbReference>
<dbReference type="SUPFAM" id="SSF51621">
    <property type="entry name" value="Phosphoenolpyruvate/pyruvate domain"/>
    <property type="match status" value="1"/>
</dbReference>
<dbReference type="Proteomes" id="UP000199229">
    <property type="component" value="Unassembled WGS sequence"/>
</dbReference>
<dbReference type="RefSeq" id="WP_091975543.1">
    <property type="nucleotide sequence ID" value="NZ_FOPM01000061.1"/>
</dbReference>
<dbReference type="PANTHER" id="PTHR30502:SF0">
    <property type="entry name" value="PHOSPHOENOLPYRUVATE CARBOXYLASE FAMILY PROTEIN"/>
    <property type="match status" value="1"/>
</dbReference>
<evidence type="ECO:0000313" key="6">
    <source>
        <dbReference type="Proteomes" id="UP000199229"/>
    </source>
</evidence>
<dbReference type="STRING" id="582675.SAMN05192565_1611"/>
<accession>A0A1I2XPU4</accession>
<dbReference type="GO" id="GO:0046872">
    <property type="term" value="F:metal ion binding"/>
    <property type="evidence" value="ECO:0007669"/>
    <property type="project" value="UniProtKB-KW"/>
</dbReference>
<dbReference type="OrthoDB" id="9802624at2"/>
<evidence type="ECO:0000256" key="1">
    <source>
        <dbReference type="ARBA" id="ARBA00005568"/>
    </source>
</evidence>
<name>A0A1I2XPU4_9HYPH</name>
<dbReference type="InterPro" id="IPR005000">
    <property type="entry name" value="Aldolase/citrate-lyase_domain"/>
</dbReference>
<sequence length="170" mass="18180">MGRDHLHGHRSRSSCRKRAGIAGFDFVLIDLEHTLIHGIALEQLLAAADRAGLSALVRVPEARSDRILPCLDAGAAGIVIPRVGSVADAEAAVVRARHAPRGRRGVNAGPLGRYGEADLPALPARLDAETLVIAMIEDPNGDPPPILRFSRSLRGKVTATQRRWADSRQG</sequence>
<organism evidence="5 6">
    <name type="scientific">Methylobacterium gossipiicola</name>
    <dbReference type="NCBI Taxonomy" id="582675"/>
    <lineage>
        <taxon>Bacteria</taxon>
        <taxon>Pseudomonadati</taxon>
        <taxon>Pseudomonadota</taxon>
        <taxon>Alphaproteobacteria</taxon>
        <taxon>Hyphomicrobiales</taxon>
        <taxon>Methylobacteriaceae</taxon>
        <taxon>Methylobacterium</taxon>
    </lineage>
</organism>
<dbReference type="EMBL" id="FOPM01000061">
    <property type="protein sequence ID" value="SFH15528.1"/>
    <property type="molecule type" value="Genomic_DNA"/>
</dbReference>
<evidence type="ECO:0000313" key="5">
    <source>
        <dbReference type="EMBL" id="SFH15528.1"/>
    </source>
</evidence>
<comment type="similarity">
    <text evidence="1">Belongs to the HpcH/HpaI aldolase family.</text>
</comment>